<evidence type="ECO:0000313" key="7">
    <source>
        <dbReference type="EMBL" id="KAK1795477.1"/>
    </source>
</evidence>
<keyword evidence="5 6" id="KW-0472">Membrane</keyword>
<comment type="caution">
    <text evidence="7">The sequence shown here is derived from an EMBL/GenBank/DDBJ whole genome shotgun (WGS) entry which is preliminary data.</text>
</comment>
<protein>
    <recommendedName>
        <fullName evidence="9">TIR domain-containing protein</fullName>
    </recommendedName>
</protein>
<keyword evidence="4 6" id="KW-1133">Transmembrane helix</keyword>
<evidence type="ECO:0008006" key="9">
    <source>
        <dbReference type="Google" id="ProtNLM"/>
    </source>
</evidence>
<dbReference type="PANTHER" id="PTHR24365">
    <property type="entry name" value="TOLL-LIKE RECEPTOR"/>
    <property type="match status" value="1"/>
</dbReference>
<dbReference type="Proteomes" id="UP001239994">
    <property type="component" value="Unassembled WGS sequence"/>
</dbReference>
<evidence type="ECO:0000256" key="4">
    <source>
        <dbReference type="ARBA" id="ARBA00022989"/>
    </source>
</evidence>
<organism evidence="7 8">
    <name type="scientific">Electrophorus voltai</name>
    <dbReference type="NCBI Taxonomy" id="2609070"/>
    <lineage>
        <taxon>Eukaryota</taxon>
        <taxon>Metazoa</taxon>
        <taxon>Chordata</taxon>
        <taxon>Craniata</taxon>
        <taxon>Vertebrata</taxon>
        <taxon>Euteleostomi</taxon>
        <taxon>Actinopterygii</taxon>
        <taxon>Neopterygii</taxon>
        <taxon>Teleostei</taxon>
        <taxon>Ostariophysi</taxon>
        <taxon>Gymnotiformes</taxon>
        <taxon>Gymnotoidei</taxon>
        <taxon>Gymnotidae</taxon>
        <taxon>Electrophorus</taxon>
    </lineage>
</organism>
<keyword evidence="3" id="KW-0732">Signal</keyword>
<name>A0AAD8Z9Q9_9TELE</name>
<dbReference type="GO" id="GO:0006954">
    <property type="term" value="P:inflammatory response"/>
    <property type="evidence" value="ECO:0007669"/>
    <property type="project" value="TreeGrafter"/>
</dbReference>
<dbReference type="GO" id="GO:0002224">
    <property type="term" value="P:toll-like receptor signaling pathway"/>
    <property type="evidence" value="ECO:0007669"/>
    <property type="project" value="TreeGrafter"/>
</dbReference>
<dbReference type="InterPro" id="IPR035897">
    <property type="entry name" value="Toll_tir_struct_dom_sf"/>
</dbReference>
<dbReference type="AlphaFoldDB" id="A0AAD8Z9Q9"/>
<keyword evidence="8" id="KW-1185">Reference proteome</keyword>
<dbReference type="SUPFAM" id="SSF52200">
    <property type="entry name" value="Toll/Interleukin receptor TIR domain"/>
    <property type="match status" value="1"/>
</dbReference>
<dbReference type="PANTHER" id="PTHR24365:SF522">
    <property type="entry name" value="LOW QUALITY PROTEIN: TOLL-LIKE RECEPTOR 13-RELATED"/>
    <property type="match status" value="1"/>
</dbReference>
<keyword evidence="2 6" id="KW-0812">Transmembrane</keyword>
<evidence type="ECO:0000313" key="8">
    <source>
        <dbReference type="Proteomes" id="UP001239994"/>
    </source>
</evidence>
<sequence length="123" mass="14402">MAWLLDWAECASADGQYLCYICTAISINLLLAVAIGYRFARWPCVVLFFRLRGYVERKLGRKWRRNRRARQRDRQLDVDEKVKYDAFVSFSSHDEAWVMGELALSLDRQGHPTLHHHGTSGMR</sequence>
<accession>A0AAD8Z9Q9</accession>
<comment type="subcellular location">
    <subcellularLocation>
        <location evidence="1">Membrane</location>
    </subcellularLocation>
</comment>
<proteinExistence type="predicted"/>
<evidence type="ECO:0000256" key="6">
    <source>
        <dbReference type="SAM" id="Phobius"/>
    </source>
</evidence>
<dbReference type="GO" id="GO:0005886">
    <property type="term" value="C:plasma membrane"/>
    <property type="evidence" value="ECO:0007669"/>
    <property type="project" value="TreeGrafter"/>
</dbReference>
<dbReference type="GO" id="GO:0038023">
    <property type="term" value="F:signaling receptor activity"/>
    <property type="evidence" value="ECO:0007669"/>
    <property type="project" value="TreeGrafter"/>
</dbReference>
<evidence type="ECO:0000256" key="5">
    <source>
        <dbReference type="ARBA" id="ARBA00023136"/>
    </source>
</evidence>
<evidence type="ECO:0000256" key="2">
    <source>
        <dbReference type="ARBA" id="ARBA00022692"/>
    </source>
</evidence>
<evidence type="ECO:0000256" key="3">
    <source>
        <dbReference type="ARBA" id="ARBA00022729"/>
    </source>
</evidence>
<dbReference type="EMBL" id="JAROKS010000016">
    <property type="protein sequence ID" value="KAK1795477.1"/>
    <property type="molecule type" value="Genomic_DNA"/>
</dbReference>
<gene>
    <name evidence="7" type="ORF">P4O66_010651</name>
</gene>
<feature type="non-terminal residue" evidence="7">
    <location>
        <position position="123"/>
    </location>
</feature>
<dbReference type="Gene3D" id="3.40.50.10140">
    <property type="entry name" value="Toll/interleukin-1 receptor homology (TIR) domain"/>
    <property type="match status" value="1"/>
</dbReference>
<reference evidence="7" key="1">
    <citation type="submission" date="2023-03" db="EMBL/GenBank/DDBJ databases">
        <title>Electrophorus voltai genome.</title>
        <authorList>
            <person name="Bian C."/>
        </authorList>
    </citation>
    <scope>NUCLEOTIDE SEQUENCE</scope>
    <source>
        <strain evidence="7">CB-2022</strain>
        <tissue evidence="7">Muscle</tissue>
    </source>
</reference>
<feature type="transmembrane region" description="Helical" evidence="6">
    <location>
        <begin position="15"/>
        <end position="40"/>
    </location>
</feature>
<evidence type="ECO:0000256" key="1">
    <source>
        <dbReference type="ARBA" id="ARBA00004370"/>
    </source>
</evidence>